<keyword evidence="2" id="KW-0813">Transport</keyword>
<evidence type="ECO:0000256" key="2">
    <source>
        <dbReference type="ARBA" id="ARBA00022448"/>
    </source>
</evidence>
<geneLocation type="mitochondrion" evidence="8"/>
<dbReference type="EMBL" id="KX687878">
    <property type="protein sequence ID" value="APC24897.1"/>
    <property type="molecule type" value="Genomic_DNA"/>
</dbReference>
<evidence type="ECO:0000256" key="4">
    <source>
        <dbReference type="ARBA" id="ARBA00022781"/>
    </source>
</evidence>
<gene>
    <name evidence="8" type="primary">atp4</name>
</gene>
<evidence type="ECO:0000256" key="5">
    <source>
        <dbReference type="ARBA" id="ARBA00023065"/>
    </source>
</evidence>
<reference evidence="8" key="1">
    <citation type="journal article" date="2016" name="Genome Biol. Evol.">
        <title>Red Algal Mitochondrial Genomes are More Complete than Previously Reported.</title>
        <authorList>
            <person name="Salomaki E.D."/>
            <person name="Lane C.E."/>
        </authorList>
    </citation>
    <scope>NUCLEOTIDE SEQUENCE</scope>
</reference>
<dbReference type="GO" id="GO:0015986">
    <property type="term" value="P:proton motive force-driven ATP synthesis"/>
    <property type="evidence" value="ECO:0007669"/>
    <property type="project" value="InterPro"/>
</dbReference>
<evidence type="ECO:0000256" key="6">
    <source>
        <dbReference type="ARBA" id="ARBA00023128"/>
    </source>
</evidence>
<keyword evidence="5" id="KW-0406">Ion transport</keyword>
<dbReference type="GO" id="GO:0045259">
    <property type="term" value="C:proton-transporting ATP synthase complex"/>
    <property type="evidence" value="ECO:0007669"/>
    <property type="project" value="UniProtKB-KW"/>
</dbReference>
<keyword evidence="6 8" id="KW-0496">Mitochondrion</keyword>
<keyword evidence="7" id="KW-0472">Membrane</keyword>
<evidence type="ECO:0000256" key="1">
    <source>
        <dbReference type="ARBA" id="ARBA00004325"/>
    </source>
</evidence>
<keyword evidence="8" id="KW-0378">Hydrolase</keyword>
<evidence type="ECO:0000256" key="3">
    <source>
        <dbReference type="ARBA" id="ARBA00022547"/>
    </source>
</evidence>
<evidence type="ECO:0000313" key="8">
    <source>
        <dbReference type="EMBL" id="APC24897.1"/>
    </source>
</evidence>
<dbReference type="GO" id="GO:0015078">
    <property type="term" value="F:proton transmembrane transporter activity"/>
    <property type="evidence" value="ECO:0007669"/>
    <property type="project" value="InterPro"/>
</dbReference>
<protein>
    <submittedName>
        <fullName evidence="8">ATP synthase F0 subunit b</fullName>
        <ecNumber evidence="8">3.6.3.14</ecNumber>
    </submittedName>
</protein>
<organism evidence="8">
    <name type="scientific">Gracilariopsis andersonii</name>
    <dbReference type="NCBI Taxonomy" id="172979"/>
    <lineage>
        <taxon>Eukaryota</taxon>
        <taxon>Rhodophyta</taxon>
        <taxon>Florideophyceae</taxon>
        <taxon>Rhodymeniophycidae</taxon>
        <taxon>Gracilariales</taxon>
        <taxon>Gracilariaceae</taxon>
        <taxon>Gracilariopsis</taxon>
    </lineage>
</organism>
<comment type="subcellular location">
    <subcellularLocation>
        <location evidence="1">Mitochondrion membrane</location>
    </subcellularLocation>
</comment>
<evidence type="ECO:0000256" key="7">
    <source>
        <dbReference type="ARBA" id="ARBA00023136"/>
    </source>
</evidence>
<accession>A0A1J0F7C4</accession>
<dbReference type="InterPro" id="IPR008688">
    <property type="entry name" value="ATP_synth_Bsub_B/MI25"/>
</dbReference>
<name>A0A1J0F7C4_9FLOR</name>
<dbReference type="GO" id="GO:0031966">
    <property type="term" value="C:mitochondrial membrane"/>
    <property type="evidence" value="ECO:0007669"/>
    <property type="project" value="UniProtKB-SubCell"/>
</dbReference>
<keyword evidence="3" id="KW-0138">CF(0)</keyword>
<proteinExistence type="predicted"/>
<dbReference type="EC" id="3.6.3.14" evidence="8"/>
<dbReference type="AlphaFoldDB" id="A0A1J0F7C4"/>
<keyword evidence="4" id="KW-0375">Hydrogen ion transport</keyword>
<sequence>MLNISIIILLLLIFISKNIILLNEETLILLCFTTFCWLGFNKLKDSFSKDFFDQKNQIENDFKNSFNVILTSLNSDLQWQNIFQKLSTNFSLLESYFKNFNLRITERLPLIHSQNVQRIYFKKLLFTQRLEQQTGKIIILLLMQKMEKITTLKHFYSTKIILPNFECNYKIILREYIEII</sequence>
<dbReference type="GO" id="GO:0016787">
    <property type="term" value="F:hydrolase activity"/>
    <property type="evidence" value="ECO:0007669"/>
    <property type="project" value="UniProtKB-KW"/>
</dbReference>
<dbReference type="Pfam" id="PF05405">
    <property type="entry name" value="Mt_ATP-synt_B"/>
    <property type="match status" value="1"/>
</dbReference>